<dbReference type="EMBL" id="ML208267">
    <property type="protein sequence ID" value="TFK74553.1"/>
    <property type="molecule type" value="Genomic_DNA"/>
</dbReference>
<name>A0ACD3B932_9AGAR</name>
<gene>
    <name evidence="1" type="ORF">BDN72DRAFT_875042</name>
</gene>
<evidence type="ECO:0000313" key="1">
    <source>
        <dbReference type="EMBL" id="TFK74553.1"/>
    </source>
</evidence>
<accession>A0ACD3B932</accession>
<organism evidence="1 2">
    <name type="scientific">Pluteus cervinus</name>
    <dbReference type="NCBI Taxonomy" id="181527"/>
    <lineage>
        <taxon>Eukaryota</taxon>
        <taxon>Fungi</taxon>
        <taxon>Dikarya</taxon>
        <taxon>Basidiomycota</taxon>
        <taxon>Agaricomycotina</taxon>
        <taxon>Agaricomycetes</taxon>
        <taxon>Agaricomycetidae</taxon>
        <taxon>Agaricales</taxon>
        <taxon>Pluteineae</taxon>
        <taxon>Pluteaceae</taxon>
        <taxon>Pluteus</taxon>
    </lineage>
</organism>
<reference evidence="1 2" key="1">
    <citation type="journal article" date="2019" name="Nat. Ecol. Evol.">
        <title>Megaphylogeny resolves global patterns of mushroom evolution.</title>
        <authorList>
            <person name="Varga T."/>
            <person name="Krizsan K."/>
            <person name="Foldi C."/>
            <person name="Dima B."/>
            <person name="Sanchez-Garcia M."/>
            <person name="Sanchez-Ramirez S."/>
            <person name="Szollosi G.J."/>
            <person name="Szarkandi J.G."/>
            <person name="Papp V."/>
            <person name="Albert L."/>
            <person name="Andreopoulos W."/>
            <person name="Angelini C."/>
            <person name="Antonin V."/>
            <person name="Barry K.W."/>
            <person name="Bougher N.L."/>
            <person name="Buchanan P."/>
            <person name="Buyck B."/>
            <person name="Bense V."/>
            <person name="Catcheside P."/>
            <person name="Chovatia M."/>
            <person name="Cooper J."/>
            <person name="Damon W."/>
            <person name="Desjardin D."/>
            <person name="Finy P."/>
            <person name="Geml J."/>
            <person name="Haridas S."/>
            <person name="Hughes K."/>
            <person name="Justo A."/>
            <person name="Karasinski D."/>
            <person name="Kautmanova I."/>
            <person name="Kiss B."/>
            <person name="Kocsube S."/>
            <person name="Kotiranta H."/>
            <person name="LaButti K.M."/>
            <person name="Lechner B.E."/>
            <person name="Liimatainen K."/>
            <person name="Lipzen A."/>
            <person name="Lukacs Z."/>
            <person name="Mihaltcheva S."/>
            <person name="Morgado L.N."/>
            <person name="Niskanen T."/>
            <person name="Noordeloos M.E."/>
            <person name="Ohm R.A."/>
            <person name="Ortiz-Santana B."/>
            <person name="Ovrebo C."/>
            <person name="Racz N."/>
            <person name="Riley R."/>
            <person name="Savchenko A."/>
            <person name="Shiryaev A."/>
            <person name="Soop K."/>
            <person name="Spirin V."/>
            <person name="Szebenyi C."/>
            <person name="Tomsovsky M."/>
            <person name="Tulloss R.E."/>
            <person name="Uehling J."/>
            <person name="Grigoriev I.V."/>
            <person name="Vagvolgyi C."/>
            <person name="Papp T."/>
            <person name="Martin F.M."/>
            <person name="Miettinen O."/>
            <person name="Hibbett D.S."/>
            <person name="Nagy L.G."/>
        </authorList>
    </citation>
    <scope>NUCLEOTIDE SEQUENCE [LARGE SCALE GENOMIC DNA]</scope>
    <source>
        <strain evidence="1 2">NL-1719</strain>
    </source>
</reference>
<proteinExistence type="predicted"/>
<protein>
    <submittedName>
        <fullName evidence="1">Uncharacterized protein</fullName>
    </submittedName>
</protein>
<evidence type="ECO:0000313" key="2">
    <source>
        <dbReference type="Proteomes" id="UP000308600"/>
    </source>
</evidence>
<dbReference type="Proteomes" id="UP000308600">
    <property type="component" value="Unassembled WGS sequence"/>
</dbReference>
<sequence length="692" mass="75254">MARSPTTSTSSLRPTDTVQQRGYGSLSHVQRPNPDNAEAIEPATARQRSKAVAVDISTAYLADDDGEPPIDDDTTNNTLHRGLSARQVQMIAIAGTIGTGLFLGTGRSLAQGGPASMLICYTLVGFIVYITLLLLGEMATQYPVAGSFNAYATRFVSPAYGWALSWNYWFNDAVSVGSDLVAAQLVVAFWIPQGLADGGGLLGGDGGMNHLVMLVSVAFWFFLVGVNAIHVKAYGELEYWLSFLKVATVIVFIVVGIMVNAGVNTEHRWIGTSNWRIPGAPFVGGFGGFARVFVTASFAYGGTESLGITAGETKNPSKNMPRVVNFVFWRILIFYVASILLIGLNVPWDYPNLSNRSTTTSPFTIVFKEAGSTAAASFMNTVILTSVLSAGNHALFAGTRVLYGLSVTNPRQAPAIFSRTTSRGVPLPALLLTSSVSILCFASSYIGSGVLWGWLQNLVGVSNQVAWLSIGLASWRFREAWVKQKRPLGEMKYRAGWTWPWGPPFVVVAVSALILVQGWSSVIPQFSVIDFLSFYIQVFIMALMFLGWALFKGHRSQPDGKRNEPGTAFERIEDRPTSSSTPILIPRGDNNLNDGVSGPSLIVLSGSRDDTSETTALLSGPRLGSVDVGATSDALDVGRRGAWQRIKDAFVDVERVDLTVDEFEEMDLDLDVEQLRRSKRWNYVTKLYNWVL</sequence>
<keyword evidence="2" id="KW-1185">Reference proteome</keyword>